<dbReference type="AlphaFoldDB" id="A0AAU1HRZ9"/>
<dbReference type="GO" id="GO:0003700">
    <property type="term" value="F:DNA-binding transcription factor activity"/>
    <property type="evidence" value="ECO:0007669"/>
    <property type="project" value="InterPro"/>
</dbReference>
<dbReference type="CDD" id="cd00090">
    <property type="entry name" value="HTH_ARSR"/>
    <property type="match status" value="1"/>
</dbReference>
<dbReference type="InterPro" id="IPR051011">
    <property type="entry name" value="Metal_resp_trans_reg"/>
</dbReference>
<organism evidence="5">
    <name type="scientific">Streptomyces sp. NBC_00180</name>
    <dbReference type="NCBI Taxonomy" id="2903632"/>
    <lineage>
        <taxon>Bacteria</taxon>
        <taxon>Bacillati</taxon>
        <taxon>Actinomycetota</taxon>
        <taxon>Actinomycetes</taxon>
        <taxon>Kitasatosporales</taxon>
        <taxon>Streptomycetaceae</taxon>
        <taxon>Streptomyces</taxon>
    </lineage>
</organism>
<dbReference type="InterPro" id="IPR036390">
    <property type="entry name" value="WH_DNA-bd_sf"/>
</dbReference>
<feature type="domain" description="HTH arsR-type" evidence="4">
    <location>
        <begin position="231"/>
        <end position="326"/>
    </location>
</feature>
<gene>
    <name evidence="5" type="ORF">OG477_03365</name>
</gene>
<dbReference type="InterPro" id="IPR012318">
    <property type="entry name" value="HTH_CRP"/>
</dbReference>
<keyword evidence="3" id="KW-0804">Transcription</keyword>
<dbReference type="SUPFAM" id="SSF46785">
    <property type="entry name" value="Winged helix' DNA-binding domain"/>
    <property type="match status" value="1"/>
</dbReference>
<evidence type="ECO:0000256" key="1">
    <source>
        <dbReference type="ARBA" id="ARBA00023015"/>
    </source>
</evidence>
<reference evidence="5" key="1">
    <citation type="submission" date="2022-10" db="EMBL/GenBank/DDBJ databases">
        <title>The complete genomes of actinobacterial strains from the NBC collection.</title>
        <authorList>
            <person name="Joergensen T.S."/>
            <person name="Alvarez Arevalo M."/>
            <person name="Sterndorff E.B."/>
            <person name="Faurdal D."/>
            <person name="Vuksanovic O."/>
            <person name="Mourched A.-S."/>
            <person name="Charusanti P."/>
            <person name="Shaw S."/>
            <person name="Blin K."/>
            <person name="Weber T."/>
        </authorList>
    </citation>
    <scope>NUCLEOTIDE SEQUENCE</scope>
    <source>
        <strain evidence="5">NBC 00180</strain>
    </source>
</reference>
<keyword evidence="1" id="KW-0805">Transcription regulation</keyword>
<dbReference type="InterPro" id="IPR001845">
    <property type="entry name" value="HTH_ArsR_DNA-bd_dom"/>
</dbReference>
<dbReference type="InterPro" id="IPR011991">
    <property type="entry name" value="ArsR-like_HTH"/>
</dbReference>
<dbReference type="Gene3D" id="1.10.10.10">
    <property type="entry name" value="Winged helix-like DNA-binding domain superfamily/Winged helix DNA-binding domain"/>
    <property type="match status" value="1"/>
</dbReference>
<name>A0AAU1HRZ9_9ACTN</name>
<dbReference type="PANTHER" id="PTHR43132:SF6">
    <property type="entry name" value="HTH-TYPE TRANSCRIPTIONAL REPRESSOR CZRA"/>
    <property type="match status" value="1"/>
</dbReference>
<evidence type="ECO:0000259" key="4">
    <source>
        <dbReference type="PROSITE" id="PS50987"/>
    </source>
</evidence>
<dbReference type="PROSITE" id="PS50987">
    <property type="entry name" value="HTH_ARSR_2"/>
    <property type="match status" value="1"/>
</dbReference>
<dbReference type="SMART" id="SM00419">
    <property type="entry name" value="HTH_CRP"/>
    <property type="match status" value="1"/>
</dbReference>
<evidence type="ECO:0000256" key="2">
    <source>
        <dbReference type="ARBA" id="ARBA00023125"/>
    </source>
</evidence>
<dbReference type="EMBL" id="CP108140">
    <property type="protein sequence ID" value="WTP84461.1"/>
    <property type="molecule type" value="Genomic_DNA"/>
</dbReference>
<dbReference type="InterPro" id="IPR000835">
    <property type="entry name" value="HTH_MarR-typ"/>
</dbReference>
<sequence length="326" mass="35806">MISFLLDVDDLADTRFAISPLREVMGSLRALRAPGLYPLHAPWRRSVLARLDPADARLLRALVGRNLTLPDFLTPRPTTFAPTPADQLTVVGTTPPELVRRDLLATHAPHPLPDALRQITASGDGPVAELLEELCELLQRYWALAVRPDWPRMRLVLEADITHRARQLATGGAHLLFSDLHRNVRWRDGVLRVDQMIARHEVDGSGRGLRLVPSLFSHKPAPPVSAAEAPMLAYPSRGAATLWEPRPEPDDSALTALLGAPRTTVLRLLAEPLPTVELARRLGVTPSAVSQHLKVLHATGLVTRARDGRRVLYRRTALGDQLAGAT</sequence>
<dbReference type="Pfam" id="PF12802">
    <property type="entry name" value="MarR_2"/>
    <property type="match status" value="1"/>
</dbReference>
<dbReference type="PRINTS" id="PR00778">
    <property type="entry name" value="HTHARSR"/>
</dbReference>
<dbReference type="GO" id="GO:0003677">
    <property type="term" value="F:DNA binding"/>
    <property type="evidence" value="ECO:0007669"/>
    <property type="project" value="UniProtKB-KW"/>
</dbReference>
<dbReference type="SMART" id="SM00418">
    <property type="entry name" value="HTH_ARSR"/>
    <property type="match status" value="1"/>
</dbReference>
<evidence type="ECO:0000256" key="3">
    <source>
        <dbReference type="ARBA" id="ARBA00023163"/>
    </source>
</evidence>
<accession>A0AAU1HRZ9</accession>
<evidence type="ECO:0000313" key="5">
    <source>
        <dbReference type="EMBL" id="WTP84461.1"/>
    </source>
</evidence>
<dbReference type="InterPro" id="IPR036388">
    <property type="entry name" value="WH-like_DNA-bd_sf"/>
</dbReference>
<proteinExistence type="predicted"/>
<keyword evidence="2" id="KW-0238">DNA-binding</keyword>
<dbReference type="PANTHER" id="PTHR43132">
    <property type="entry name" value="ARSENICAL RESISTANCE OPERON REPRESSOR ARSR-RELATED"/>
    <property type="match status" value="1"/>
</dbReference>
<protein>
    <submittedName>
        <fullName evidence="5">Metalloregulator ArsR/SmtB family transcription factor</fullName>
    </submittedName>
</protein>
<dbReference type="NCBIfam" id="NF033788">
    <property type="entry name" value="HTH_metalloreg"/>
    <property type="match status" value="1"/>
</dbReference>